<reference evidence="14" key="1">
    <citation type="journal article" date="2019" name="Int. J. Syst. Evol. Microbiol.">
        <title>The Global Catalogue of Microorganisms (GCM) 10K type strain sequencing project: providing services to taxonomists for standard genome sequencing and annotation.</title>
        <authorList>
            <consortium name="The Broad Institute Genomics Platform"/>
            <consortium name="The Broad Institute Genome Sequencing Center for Infectious Disease"/>
            <person name="Wu L."/>
            <person name="Ma J."/>
        </authorList>
    </citation>
    <scope>NUCLEOTIDE SEQUENCE [LARGE SCALE GENOMIC DNA]</scope>
    <source>
        <strain evidence="14">CCM 2050</strain>
    </source>
</reference>
<evidence type="ECO:0000256" key="11">
    <source>
        <dbReference type="SAM" id="MobiDB-lite"/>
    </source>
</evidence>
<keyword evidence="5 10" id="KW-0432">Leucine biosynthesis</keyword>
<evidence type="ECO:0000256" key="2">
    <source>
        <dbReference type="ARBA" id="ARBA00004689"/>
    </source>
</evidence>
<feature type="binding site" evidence="10">
    <location>
        <position position="299"/>
    </location>
    <ligand>
        <name>Mg(2+)</name>
        <dbReference type="ChEBI" id="CHEBI:18420"/>
    </ligand>
</feature>
<keyword evidence="10" id="KW-0963">Cytoplasm</keyword>
<sequence length="597" mass="66059">MSDQATRPVASAAKSLPKKAAFDFRKYRPFAFAPLLPDRTWPSKTLEKSPIWASVDLRDGNQALIDPMTIEQKMRFFETLVEVGFKEIEIGFPSAAQVEFDFARKLIEENHVPDDVTLQVLVQAREHLIARTFESLKGAKRAIVHVYNSTCRIQREKVYGKDKDEIKEIAITGAKLLVEYAAKYPETEWVFQYSPESFSQTETEYAVEVCDAVCDVWQPENGQEVILNLPATVEASTPNVFADQVEYFCRNLAKREHVTISLHTHNDRGCAVAAAELGVLAGADRIEGTLLGNGERTGNMDIMVMAMNLFSQGIDPELDFSNMSEIVQVVSECNNLPVHPRHPYIGELVFTAFSGSHQDAIKKCLDYNEKHIEETENVWDVAYLPIDPAHIGRSYQDVVRINSQSGKGGVAYILQRNYGFNLPRWMQIDFSGVVQKQAETAARELQNDEILQTFEDTYLQQGSFELLDYTVNNKGGKVYFNGQVQMNGDTINIDGTGNGPLSSFIDGLAQHTGKSIHVINYAEHAINPQHSDVNSDGNGIDDGTNTDNKTNANAAAYIQLNVDGEVYSGIGTCSSTVSAMLKGALSAFAQAVNTAAA</sequence>
<keyword evidence="9 10" id="KW-0100">Branched-chain amino acid biosynthesis</keyword>
<dbReference type="InterPro" id="IPR039371">
    <property type="entry name" value="LeuA_N_DRE-TIM"/>
</dbReference>
<gene>
    <name evidence="10 13" type="primary">leuA</name>
    <name evidence="13" type="ORF">ACFP58_00425</name>
</gene>
<dbReference type="Gene3D" id="3.20.20.70">
    <property type="entry name" value="Aldolase class I"/>
    <property type="match status" value="1"/>
</dbReference>
<evidence type="ECO:0000313" key="14">
    <source>
        <dbReference type="Proteomes" id="UP001596264"/>
    </source>
</evidence>
<comment type="function">
    <text evidence="10">Catalyzes the condensation of the acetyl group of acetyl-CoA with 3-methyl-2-oxobutanoate (2-ketoisovalerate) to form 3-carboxy-3-hydroxy-4-methylpentanoate (2-isopropylmalate).</text>
</comment>
<dbReference type="InterPro" id="IPR002034">
    <property type="entry name" value="AIPM/Hcit_synth_CS"/>
</dbReference>
<dbReference type="PROSITE" id="PS50991">
    <property type="entry name" value="PYR_CT"/>
    <property type="match status" value="1"/>
</dbReference>
<dbReference type="Pfam" id="PF08502">
    <property type="entry name" value="LeuA_dimer"/>
    <property type="match status" value="1"/>
</dbReference>
<dbReference type="EC" id="2.3.3.13" evidence="4 10"/>
<keyword evidence="7 10" id="KW-0808">Transferase</keyword>
<keyword evidence="13" id="KW-0012">Acyltransferase</keyword>
<dbReference type="NCBIfam" id="TIGR00970">
    <property type="entry name" value="leuA_yeast"/>
    <property type="match status" value="1"/>
</dbReference>
<evidence type="ECO:0000256" key="10">
    <source>
        <dbReference type="HAMAP-Rule" id="MF_00572"/>
    </source>
</evidence>
<dbReference type="SMART" id="SM00917">
    <property type="entry name" value="LeuA_dimer"/>
    <property type="match status" value="1"/>
</dbReference>
<keyword evidence="14" id="KW-1185">Reference proteome</keyword>
<evidence type="ECO:0000256" key="3">
    <source>
        <dbReference type="ARBA" id="ARBA00009767"/>
    </source>
</evidence>
<keyword evidence="8 10" id="KW-0479">Metal-binding</keyword>
<dbReference type="InterPro" id="IPR000891">
    <property type="entry name" value="PYR_CT"/>
</dbReference>
<dbReference type="PROSITE" id="PS00815">
    <property type="entry name" value="AIPM_HOMOCIT_SYNTH_1"/>
    <property type="match status" value="1"/>
</dbReference>
<comment type="caution">
    <text evidence="13">The sequence shown here is derived from an EMBL/GenBank/DDBJ whole genome shotgun (WGS) entry which is preliminary data.</text>
</comment>
<evidence type="ECO:0000256" key="7">
    <source>
        <dbReference type="ARBA" id="ARBA00022679"/>
    </source>
</evidence>
<evidence type="ECO:0000256" key="8">
    <source>
        <dbReference type="ARBA" id="ARBA00022723"/>
    </source>
</evidence>
<dbReference type="PANTHER" id="PTHR46911:SF1">
    <property type="entry name" value="2-ISOPROPYLMALATE SYNTHASE"/>
    <property type="match status" value="1"/>
</dbReference>
<evidence type="ECO:0000256" key="1">
    <source>
        <dbReference type="ARBA" id="ARBA00000064"/>
    </source>
</evidence>
<dbReference type="CDD" id="cd07942">
    <property type="entry name" value="DRE_TIM_LeuA"/>
    <property type="match status" value="1"/>
</dbReference>
<dbReference type="SUPFAM" id="SSF51569">
    <property type="entry name" value="Aldolase"/>
    <property type="match status" value="1"/>
</dbReference>
<comment type="catalytic activity">
    <reaction evidence="1 10">
        <text>3-methyl-2-oxobutanoate + acetyl-CoA + H2O = (2S)-2-isopropylmalate + CoA + H(+)</text>
        <dbReference type="Rhea" id="RHEA:21524"/>
        <dbReference type="ChEBI" id="CHEBI:1178"/>
        <dbReference type="ChEBI" id="CHEBI:11851"/>
        <dbReference type="ChEBI" id="CHEBI:15377"/>
        <dbReference type="ChEBI" id="CHEBI:15378"/>
        <dbReference type="ChEBI" id="CHEBI:57287"/>
        <dbReference type="ChEBI" id="CHEBI:57288"/>
        <dbReference type="EC" id="2.3.3.13"/>
    </reaction>
</comment>
<dbReference type="EMBL" id="JBHSTZ010000002">
    <property type="protein sequence ID" value="MFC6379947.1"/>
    <property type="molecule type" value="Genomic_DNA"/>
</dbReference>
<feature type="domain" description="Pyruvate carboxyltransferase" evidence="12">
    <location>
        <begin position="50"/>
        <end position="324"/>
    </location>
</feature>
<feature type="region of interest" description="Regulatory domain" evidence="10">
    <location>
        <begin position="461"/>
        <end position="597"/>
    </location>
</feature>
<dbReference type="GO" id="GO:0003852">
    <property type="term" value="F:2-isopropylmalate synthase activity"/>
    <property type="evidence" value="ECO:0007669"/>
    <property type="project" value="UniProtKB-EC"/>
</dbReference>
<dbReference type="Pfam" id="PF22615">
    <property type="entry name" value="IPMS_D2"/>
    <property type="match status" value="1"/>
</dbReference>
<feature type="region of interest" description="Disordered" evidence="11">
    <location>
        <begin position="528"/>
        <end position="547"/>
    </location>
</feature>
<dbReference type="NCBIfam" id="NF002991">
    <property type="entry name" value="PRK03739.1"/>
    <property type="match status" value="1"/>
</dbReference>
<accession>A0ABW1W548</accession>
<dbReference type="Gene3D" id="3.30.160.270">
    <property type="match status" value="1"/>
</dbReference>
<dbReference type="RefSeq" id="WP_201562625.1">
    <property type="nucleotide sequence ID" value="NZ_CAJGZK010000009.1"/>
</dbReference>
<name>A0ABW1W548_9GAMM</name>
<dbReference type="PANTHER" id="PTHR46911">
    <property type="match status" value="1"/>
</dbReference>
<keyword evidence="10" id="KW-0460">Magnesium</keyword>
<dbReference type="InterPro" id="IPR005668">
    <property type="entry name" value="IPM_Synthase"/>
</dbReference>
<evidence type="ECO:0000256" key="9">
    <source>
        <dbReference type="ARBA" id="ARBA00023304"/>
    </source>
</evidence>
<dbReference type="SUPFAM" id="SSF89000">
    <property type="entry name" value="post-HMGL domain-like"/>
    <property type="match status" value="1"/>
</dbReference>
<evidence type="ECO:0000313" key="13">
    <source>
        <dbReference type="EMBL" id="MFC6379947.1"/>
    </source>
</evidence>
<comment type="similarity">
    <text evidence="3 10">Belongs to the alpha-IPM synthase/homocitrate synthase family. LeuA type 2 subfamily.</text>
</comment>
<dbReference type="InterPro" id="IPR054692">
    <property type="entry name" value="LeuA-like_post-cat"/>
</dbReference>
<evidence type="ECO:0000259" key="12">
    <source>
        <dbReference type="PROSITE" id="PS50991"/>
    </source>
</evidence>
<organism evidence="13 14">
    <name type="scientific">Psychrobacter glacincola</name>
    <dbReference type="NCBI Taxonomy" id="56810"/>
    <lineage>
        <taxon>Bacteria</taxon>
        <taxon>Pseudomonadati</taxon>
        <taxon>Pseudomonadota</taxon>
        <taxon>Gammaproteobacteria</taxon>
        <taxon>Moraxellales</taxon>
        <taxon>Moraxellaceae</taxon>
        <taxon>Psychrobacter</taxon>
    </lineage>
</organism>
<comment type="subcellular location">
    <subcellularLocation>
        <location evidence="10">Cytoplasm</location>
    </subcellularLocation>
</comment>
<dbReference type="Proteomes" id="UP001596264">
    <property type="component" value="Unassembled WGS sequence"/>
</dbReference>
<comment type="subunit">
    <text evidence="10">Homodimer.</text>
</comment>
<evidence type="ECO:0000256" key="6">
    <source>
        <dbReference type="ARBA" id="ARBA00022605"/>
    </source>
</evidence>
<comment type="pathway">
    <text evidence="2 10">Amino-acid biosynthesis; L-leucine biosynthesis; L-leucine from 3-methyl-2-oxobutanoate: step 1/4.</text>
</comment>
<dbReference type="InterPro" id="IPR013785">
    <property type="entry name" value="Aldolase_TIM"/>
</dbReference>
<feature type="compositionally biased region" description="Low complexity" evidence="11">
    <location>
        <begin position="534"/>
        <end position="547"/>
    </location>
</feature>
<proteinExistence type="inferred from homology"/>
<protein>
    <recommendedName>
        <fullName evidence="4 10">2-isopropylmalate synthase</fullName>
        <ecNumber evidence="4 10">2.3.3.13</ecNumber>
    </recommendedName>
    <alternativeName>
        <fullName evidence="10">Alpha-IPM synthase</fullName>
    </alternativeName>
    <alternativeName>
        <fullName evidence="10">Alpha-isopropylmalate synthase</fullName>
    </alternativeName>
</protein>
<dbReference type="InterPro" id="IPR036230">
    <property type="entry name" value="LeuA_allosteric_dom_sf"/>
</dbReference>
<dbReference type="InterPro" id="IPR013709">
    <property type="entry name" value="2-isopropylmalate_synth_dimer"/>
</dbReference>
<dbReference type="SUPFAM" id="SSF110921">
    <property type="entry name" value="2-isopropylmalate synthase LeuA, allosteric (dimerisation) domain"/>
    <property type="match status" value="1"/>
</dbReference>
<comment type="cofactor">
    <cofactor evidence="10">
        <name>Mg(2+)</name>
        <dbReference type="ChEBI" id="CHEBI:18420"/>
    </cofactor>
</comment>
<feature type="binding site" evidence="10">
    <location>
        <position position="263"/>
    </location>
    <ligand>
        <name>Mg(2+)</name>
        <dbReference type="ChEBI" id="CHEBI:18420"/>
    </ligand>
</feature>
<feature type="binding site" evidence="10">
    <location>
        <position position="265"/>
    </location>
    <ligand>
        <name>Mg(2+)</name>
        <dbReference type="ChEBI" id="CHEBI:18420"/>
    </ligand>
</feature>
<dbReference type="HAMAP" id="MF_00572">
    <property type="entry name" value="LeuA_type2"/>
    <property type="match status" value="1"/>
</dbReference>
<feature type="binding site" evidence="10">
    <location>
        <position position="59"/>
    </location>
    <ligand>
        <name>Mg(2+)</name>
        <dbReference type="ChEBI" id="CHEBI:18420"/>
    </ligand>
</feature>
<keyword evidence="6 10" id="KW-0028">Amino-acid biosynthesis</keyword>
<evidence type="ECO:0000256" key="5">
    <source>
        <dbReference type="ARBA" id="ARBA00022430"/>
    </source>
</evidence>
<dbReference type="Pfam" id="PF00682">
    <property type="entry name" value="HMGL-like"/>
    <property type="match status" value="1"/>
</dbReference>
<evidence type="ECO:0000256" key="4">
    <source>
        <dbReference type="ARBA" id="ARBA00012973"/>
    </source>
</evidence>
<dbReference type="PROSITE" id="PS00816">
    <property type="entry name" value="AIPM_HOMOCIT_SYNTH_2"/>
    <property type="match status" value="1"/>
</dbReference>